<reference evidence="2" key="2">
    <citation type="submission" date="2014-07" db="EMBL/GenBank/DDBJ databases">
        <authorList>
            <person name="Hull J."/>
        </authorList>
    </citation>
    <scope>NUCLEOTIDE SEQUENCE</scope>
</reference>
<sequence>MGTRNRSSFESQEKLATEYIKSCVDFRTNITFTDIATVNDSTVLAPNILLIGTDSELHAEGVHALPFYSPVIAEALSRVGENKKSSICVLTQLPNSKAGGKDKYVSVHIACIPHKASRNNCPFRPDVITEVVKSVCEHLHSSHDEDKRDK</sequence>
<feature type="domain" description="Probable aminopeptidase NPEPL1 N-terminal" evidence="1">
    <location>
        <begin position="47"/>
        <end position="139"/>
    </location>
</feature>
<evidence type="ECO:0000313" key="3">
    <source>
        <dbReference type="EMBL" id="JAP99306.1"/>
    </source>
</evidence>
<reference evidence="2" key="1">
    <citation type="journal article" date="2014" name="PLoS ONE">
        <title>Transcriptome-Based Identification of ABC Transporters in the Western Tarnished Plant Bug Lygus hesperus.</title>
        <authorList>
            <person name="Hull J.J."/>
            <person name="Chaney K."/>
            <person name="Geib S.M."/>
            <person name="Fabrick J.A."/>
            <person name="Brent C.S."/>
            <person name="Walsh D."/>
            <person name="Lavine L.C."/>
        </authorList>
    </citation>
    <scope>NUCLEOTIDE SEQUENCE</scope>
</reference>
<evidence type="ECO:0000259" key="1">
    <source>
        <dbReference type="Pfam" id="PF18295"/>
    </source>
</evidence>
<dbReference type="EMBL" id="GDHC01019322">
    <property type="protein sequence ID" value="JAP99306.1"/>
    <property type="molecule type" value="Transcribed_RNA"/>
</dbReference>
<evidence type="ECO:0000313" key="2">
    <source>
        <dbReference type="EMBL" id="JAG13295.1"/>
    </source>
</evidence>
<accession>A0A0A9X883</accession>
<reference evidence="3" key="3">
    <citation type="journal article" date="2016" name="Gigascience">
        <title>De novo construction of an expanded transcriptome assembly for the western tarnished plant bug, Lygus hesperus.</title>
        <authorList>
            <person name="Tassone E.E."/>
            <person name="Geib S.M."/>
            <person name="Hall B."/>
            <person name="Fabrick J.A."/>
            <person name="Brent C.S."/>
            <person name="Hull J.J."/>
        </authorList>
    </citation>
    <scope>NUCLEOTIDE SEQUENCE</scope>
</reference>
<name>A0A0A9X883_LYGHE</name>
<gene>
    <name evidence="2" type="primary">elc1</name>
    <name evidence="2" type="ORF">CM83_2450</name>
    <name evidence="3" type="ORF">g.526</name>
</gene>
<dbReference type="Pfam" id="PF18295">
    <property type="entry name" value="Pdase_M17_N2"/>
    <property type="match status" value="1"/>
</dbReference>
<dbReference type="AlphaFoldDB" id="A0A0A9X883"/>
<dbReference type="Gene3D" id="3.40.50.10590">
    <property type="entry name" value="Zn-dependent exopeptidases"/>
    <property type="match status" value="1"/>
</dbReference>
<dbReference type="InterPro" id="IPR041417">
    <property type="entry name" value="NPEPL1_N"/>
</dbReference>
<organism evidence="2">
    <name type="scientific">Lygus hesperus</name>
    <name type="common">Western plant bug</name>
    <dbReference type="NCBI Taxonomy" id="30085"/>
    <lineage>
        <taxon>Eukaryota</taxon>
        <taxon>Metazoa</taxon>
        <taxon>Ecdysozoa</taxon>
        <taxon>Arthropoda</taxon>
        <taxon>Hexapoda</taxon>
        <taxon>Insecta</taxon>
        <taxon>Pterygota</taxon>
        <taxon>Neoptera</taxon>
        <taxon>Paraneoptera</taxon>
        <taxon>Hemiptera</taxon>
        <taxon>Heteroptera</taxon>
        <taxon>Panheteroptera</taxon>
        <taxon>Cimicomorpha</taxon>
        <taxon>Miridae</taxon>
        <taxon>Mirini</taxon>
        <taxon>Lygus</taxon>
    </lineage>
</organism>
<proteinExistence type="predicted"/>
<dbReference type="EMBL" id="GBHO01030309">
    <property type="protein sequence ID" value="JAG13295.1"/>
    <property type="molecule type" value="Transcribed_RNA"/>
</dbReference>
<protein>
    <submittedName>
        <fullName evidence="2">Elongin-C</fullName>
    </submittedName>
</protein>